<evidence type="ECO:0000256" key="1">
    <source>
        <dbReference type="ARBA" id="ARBA00006019"/>
    </source>
</evidence>
<organism evidence="3 4">
    <name type="scientific">Hibiscus syriacus</name>
    <name type="common">Rose of Sharon</name>
    <dbReference type="NCBI Taxonomy" id="106335"/>
    <lineage>
        <taxon>Eukaryota</taxon>
        <taxon>Viridiplantae</taxon>
        <taxon>Streptophyta</taxon>
        <taxon>Embryophyta</taxon>
        <taxon>Tracheophyta</taxon>
        <taxon>Spermatophyta</taxon>
        <taxon>Magnoliopsida</taxon>
        <taxon>eudicotyledons</taxon>
        <taxon>Gunneridae</taxon>
        <taxon>Pentapetalae</taxon>
        <taxon>rosids</taxon>
        <taxon>malvids</taxon>
        <taxon>Malvales</taxon>
        <taxon>Malvaceae</taxon>
        <taxon>Malvoideae</taxon>
        <taxon>Hibiscus</taxon>
    </lineage>
</organism>
<sequence length="282" mass="33006">MAGTEEHQQHMMMEVEEGWAVIQQGIDKLIQIIEGDKTQSFSSQEYMNIYTTVYNMCNPNPTGGMCEVLYEKYNDVFKDYINSQVLPSLQGKEDEALVKETVKRWSNHKVMTRWLVRFFHYLDRYFAPKRKLPTLQDSALLSFYNLVFGEFNNQIRDVVLSMINQEREGEGIDQTLVKNIVGIYVDVGQGSMKYYERDFEEAMLKATAAFYSTKAANWIKNGSYNDYMLKVECYLKHERETVSCYLQNTSQKKLLEIVEYELISVYENEMKEKKQADESPEG</sequence>
<dbReference type="InterPro" id="IPR001373">
    <property type="entry name" value="Cullin_N"/>
</dbReference>
<comment type="similarity">
    <text evidence="1">Belongs to the cullin family.</text>
</comment>
<accession>A0A6A3BCY2</accession>
<evidence type="ECO:0000313" key="4">
    <source>
        <dbReference type="Proteomes" id="UP000436088"/>
    </source>
</evidence>
<dbReference type="InterPro" id="IPR016159">
    <property type="entry name" value="Cullin_repeat-like_dom_sf"/>
</dbReference>
<evidence type="ECO:0000259" key="2">
    <source>
        <dbReference type="Pfam" id="PF00888"/>
    </source>
</evidence>
<name>A0A6A3BCY2_HIBSY</name>
<comment type="caution">
    <text evidence="3">The sequence shown here is derived from an EMBL/GenBank/DDBJ whole genome shotgun (WGS) entry which is preliminary data.</text>
</comment>
<dbReference type="GO" id="GO:0031625">
    <property type="term" value="F:ubiquitin protein ligase binding"/>
    <property type="evidence" value="ECO:0007669"/>
    <property type="project" value="InterPro"/>
</dbReference>
<gene>
    <name evidence="3" type="ORF">F3Y22_tig00110197pilonHSYRG00008</name>
</gene>
<dbReference type="OrthoDB" id="27073at2759"/>
<dbReference type="AlphaFoldDB" id="A0A6A3BCY2"/>
<reference evidence="3" key="1">
    <citation type="submission" date="2019-09" db="EMBL/GenBank/DDBJ databases">
        <title>Draft genome information of white flower Hibiscus syriacus.</title>
        <authorList>
            <person name="Kim Y.-M."/>
        </authorList>
    </citation>
    <scope>NUCLEOTIDE SEQUENCE [LARGE SCALE GENOMIC DNA]</scope>
    <source>
        <strain evidence="3">YM2019G1</strain>
    </source>
</reference>
<dbReference type="Proteomes" id="UP000436088">
    <property type="component" value="Unassembled WGS sequence"/>
</dbReference>
<evidence type="ECO:0000313" key="3">
    <source>
        <dbReference type="EMBL" id="KAE8714433.1"/>
    </source>
</evidence>
<protein>
    <submittedName>
        <fullName evidence="3">Nuclear transcription factor Y subunit B-5</fullName>
    </submittedName>
</protein>
<dbReference type="EMBL" id="VEPZ02000871">
    <property type="protein sequence ID" value="KAE8714433.1"/>
    <property type="molecule type" value="Genomic_DNA"/>
</dbReference>
<dbReference type="PANTHER" id="PTHR11932">
    <property type="entry name" value="CULLIN"/>
    <property type="match status" value="1"/>
</dbReference>
<feature type="domain" description="Cullin N-terminal" evidence="2">
    <location>
        <begin position="19"/>
        <end position="273"/>
    </location>
</feature>
<dbReference type="GO" id="GO:0006511">
    <property type="term" value="P:ubiquitin-dependent protein catabolic process"/>
    <property type="evidence" value="ECO:0007669"/>
    <property type="project" value="InterPro"/>
</dbReference>
<dbReference type="SUPFAM" id="SSF74788">
    <property type="entry name" value="Cullin repeat-like"/>
    <property type="match status" value="1"/>
</dbReference>
<dbReference type="Gene3D" id="1.20.1310.10">
    <property type="entry name" value="Cullin Repeats"/>
    <property type="match status" value="2"/>
</dbReference>
<keyword evidence="4" id="KW-1185">Reference proteome</keyword>
<dbReference type="InterPro" id="IPR045093">
    <property type="entry name" value="Cullin"/>
</dbReference>
<proteinExistence type="inferred from homology"/>
<dbReference type="Pfam" id="PF00888">
    <property type="entry name" value="Cullin"/>
    <property type="match status" value="1"/>
</dbReference>
<dbReference type="FunFam" id="1.20.1310.10:FF:000001">
    <property type="entry name" value="Cullin 3"/>
    <property type="match status" value="1"/>
</dbReference>